<dbReference type="Pfam" id="PF01145">
    <property type="entry name" value="Band_7"/>
    <property type="match status" value="1"/>
</dbReference>
<dbReference type="AlphaFoldDB" id="A0A5B9W2K5"/>
<organism evidence="4 5">
    <name type="scientific">Aquisphaera giovannonii</name>
    <dbReference type="NCBI Taxonomy" id="406548"/>
    <lineage>
        <taxon>Bacteria</taxon>
        <taxon>Pseudomonadati</taxon>
        <taxon>Planctomycetota</taxon>
        <taxon>Planctomycetia</taxon>
        <taxon>Isosphaerales</taxon>
        <taxon>Isosphaeraceae</taxon>
        <taxon>Aquisphaera</taxon>
    </lineage>
</organism>
<dbReference type="KEGG" id="agv:OJF2_28470"/>
<keyword evidence="2" id="KW-0472">Membrane</keyword>
<dbReference type="SMART" id="SM00244">
    <property type="entry name" value="PHB"/>
    <property type="match status" value="1"/>
</dbReference>
<evidence type="ECO:0000313" key="4">
    <source>
        <dbReference type="EMBL" id="QEH34311.1"/>
    </source>
</evidence>
<dbReference type="EMBL" id="CP042997">
    <property type="protein sequence ID" value="QEH34311.1"/>
    <property type="molecule type" value="Genomic_DNA"/>
</dbReference>
<evidence type="ECO:0000259" key="3">
    <source>
        <dbReference type="SMART" id="SM00244"/>
    </source>
</evidence>
<keyword evidence="2" id="KW-1133">Transmembrane helix</keyword>
<evidence type="ECO:0000313" key="5">
    <source>
        <dbReference type="Proteomes" id="UP000324233"/>
    </source>
</evidence>
<dbReference type="InterPro" id="IPR001107">
    <property type="entry name" value="Band_7"/>
</dbReference>
<feature type="domain" description="Band 7" evidence="3">
    <location>
        <begin position="72"/>
        <end position="236"/>
    </location>
</feature>
<dbReference type="SUPFAM" id="SSF117892">
    <property type="entry name" value="Band 7/SPFH domain"/>
    <property type="match status" value="1"/>
</dbReference>
<reference evidence="4 5" key="1">
    <citation type="submission" date="2019-08" db="EMBL/GenBank/DDBJ databases">
        <title>Deep-cultivation of Planctomycetes and their phenomic and genomic characterization uncovers novel biology.</title>
        <authorList>
            <person name="Wiegand S."/>
            <person name="Jogler M."/>
            <person name="Boedeker C."/>
            <person name="Pinto D."/>
            <person name="Vollmers J."/>
            <person name="Rivas-Marin E."/>
            <person name="Kohn T."/>
            <person name="Peeters S.H."/>
            <person name="Heuer A."/>
            <person name="Rast P."/>
            <person name="Oberbeckmann S."/>
            <person name="Bunk B."/>
            <person name="Jeske O."/>
            <person name="Meyerdierks A."/>
            <person name="Storesund J.E."/>
            <person name="Kallscheuer N."/>
            <person name="Luecker S."/>
            <person name="Lage O.M."/>
            <person name="Pohl T."/>
            <person name="Merkel B.J."/>
            <person name="Hornburger P."/>
            <person name="Mueller R.-W."/>
            <person name="Bruemmer F."/>
            <person name="Labrenz M."/>
            <person name="Spormann A.M."/>
            <person name="Op den Camp H."/>
            <person name="Overmann J."/>
            <person name="Amann R."/>
            <person name="Jetten M.S.M."/>
            <person name="Mascher T."/>
            <person name="Medema M.H."/>
            <person name="Devos D.P."/>
            <person name="Kaster A.-K."/>
            <person name="Ovreas L."/>
            <person name="Rohde M."/>
            <person name="Galperin M.Y."/>
            <person name="Jogler C."/>
        </authorList>
    </citation>
    <scope>NUCLEOTIDE SEQUENCE [LARGE SCALE GENOMIC DNA]</scope>
    <source>
        <strain evidence="4 5">OJF2</strain>
    </source>
</reference>
<protein>
    <submittedName>
        <fullName evidence="4">SPFH domain / Band 7 family protein</fullName>
    </submittedName>
</protein>
<feature type="transmembrane region" description="Helical" evidence="2">
    <location>
        <begin position="56"/>
        <end position="77"/>
    </location>
</feature>
<dbReference type="CDD" id="cd03402">
    <property type="entry name" value="SPFH_like_u2"/>
    <property type="match status" value="1"/>
</dbReference>
<dbReference type="Proteomes" id="UP000324233">
    <property type="component" value="Chromosome"/>
</dbReference>
<sequence length="302" mass="32915">MQLEADWDGKPKPTIQMREVLIVPKSGGTMLAYALGAIAGGFLLFVAAVASHSPIWILPAVILGIGAIIVLSGLFTVGPNDAKVLQLFGDYSGTVREPGLRWVNPLYTKKRVSLRVRNFESERLKVNDLSGNPIEIAAVVVWRVVDTAEALFHVDDFTDFVHVQSEAAIRNLALSYPYDPHNEGEIALRSHTAEVAEHLKTEIQERLHQAGVDVIEARISHLAYAPEIAHAMLQRQQASAVIAARQKIVEGAVGMVEMALDRLSHQKIVELDNDKKAAMIGNLLVVLCSDRGTQPVVNASKG</sequence>
<dbReference type="Gene3D" id="3.30.479.30">
    <property type="entry name" value="Band 7 domain"/>
    <property type="match status" value="1"/>
</dbReference>
<dbReference type="PANTHER" id="PTHR43446:SF1">
    <property type="entry name" value="BAND 7 DOMAIN-CONTAINING PROTEIN"/>
    <property type="match status" value="1"/>
</dbReference>
<dbReference type="GO" id="GO:0016020">
    <property type="term" value="C:membrane"/>
    <property type="evidence" value="ECO:0007669"/>
    <property type="project" value="UniProtKB-SubCell"/>
</dbReference>
<comment type="subcellular location">
    <subcellularLocation>
        <location evidence="1">Membrane</location>
        <topology evidence="1">Single-pass membrane protein</topology>
    </subcellularLocation>
</comment>
<gene>
    <name evidence="4" type="ORF">OJF2_28470</name>
</gene>
<accession>A0A5B9W2K5</accession>
<evidence type="ECO:0000256" key="1">
    <source>
        <dbReference type="ARBA" id="ARBA00004167"/>
    </source>
</evidence>
<keyword evidence="5" id="KW-1185">Reference proteome</keyword>
<evidence type="ECO:0000256" key="2">
    <source>
        <dbReference type="SAM" id="Phobius"/>
    </source>
</evidence>
<name>A0A5B9W2K5_9BACT</name>
<feature type="transmembrane region" description="Helical" evidence="2">
    <location>
        <begin position="31"/>
        <end position="50"/>
    </location>
</feature>
<keyword evidence="2" id="KW-0812">Transmembrane</keyword>
<dbReference type="InterPro" id="IPR036013">
    <property type="entry name" value="Band_7/SPFH_dom_sf"/>
</dbReference>
<dbReference type="PANTHER" id="PTHR43446">
    <property type="entry name" value="MEMBRANE PROTEIN-RELATED"/>
    <property type="match status" value="1"/>
</dbReference>
<proteinExistence type="predicted"/>